<proteinExistence type="predicted"/>
<evidence type="ECO:0000313" key="1">
    <source>
        <dbReference type="EMBL" id="CAG9180145.1"/>
    </source>
</evidence>
<dbReference type="EMBL" id="CAJZAF010000026">
    <property type="protein sequence ID" value="CAG9180145.1"/>
    <property type="molecule type" value="Genomic_DNA"/>
</dbReference>
<gene>
    <name evidence="1" type="ORF">LMG23994_04345</name>
</gene>
<dbReference type="Proteomes" id="UP000701702">
    <property type="component" value="Unassembled WGS sequence"/>
</dbReference>
<keyword evidence="2" id="KW-1185">Reference proteome</keyword>
<accession>A0ABM8XJ22</accession>
<organism evidence="1 2">
    <name type="scientific">Cupriavidus pinatubonensis</name>
    <dbReference type="NCBI Taxonomy" id="248026"/>
    <lineage>
        <taxon>Bacteria</taxon>
        <taxon>Pseudomonadati</taxon>
        <taxon>Pseudomonadota</taxon>
        <taxon>Betaproteobacteria</taxon>
        <taxon>Burkholderiales</taxon>
        <taxon>Burkholderiaceae</taxon>
        <taxon>Cupriavidus</taxon>
    </lineage>
</organism>
<comment type="caution">
    <text evidence="1">The sequence shown here is derived from an EMBL/GenBank/DDBJ whole genome shotgun (WGS) entry which is preliminary data.</text>
</comment>
<name>A0ABM8XJ22_9BURK</name>
<evidence type="ECO:0000313" key="2">
    <source>
        <dbReference type="Proteomes" id="UP000701702"/>
    </source>
</evidence>
<sequence length="36" mass="3984">MAEHQPSGRVIEAFAFTMMPTGLRVVPERRTTAHSA</sequence>
<reference evidence="1 2" key="1">
    <citation type="submission" date="2021-08" db="EMBL/GenBank/DDBJ databases">
        <authorList>
            <person name="Peeters C."/>
        </authorList>
    </citation>
    <scope>NUCLEOTIDE SEQUENCE [LARGE SCALE GENOMIC DNA]</scope>
    <source>
        <strain evidence="1 2">LMG 23994</strain>
    </source>
</reference>
<protein>
    <submittedName>
        <fullName evidence="1">Uncharacterized protein</fullName>
    </submittedName>
</protein>